<feature type="compositionally biased region" description="Polar residues" evidence="1">
    <location>
        <begin position="36"/>
        <end position="48"/>
    </location>
</feature>
<proteinExistence type="predicted"/>
<dbReference type="GO" id="GO:0000164">
    <property type="term" value="C:protein phosphatase type 1 complex"/>
    <property type="evidence" value="ECO:0007669"/>
    <property type="project" value="TreeGrafter"/>
</dbReference>
<reference evidence="3 4" key="1">
    <citation type="journal article" date="2019" name="Nat. Ecol. Evol.">
        <title>Megaphylogeny resolves global patterns of mushroom evolution.</title>
        <authorList>
            <person name="Varga T."/>
            <person name="Krizsan K."/>
            <person name="Foldi C."/>
            <person name="Dima B."/>
            <person name="Sanchez-Garcia M."/>
            <person name="Sanchez-Ramirez S."/>
            <person name="Szollosi G.J."/>
            <person name="Szarkandi J.G."/>
            <person name="Papp V."/>
            <person name="Albert L."/>
            <person name="Andreopoulos W."/>
            <person name="Angelini C."/>
            <person name="Antonin V."/>
            <person name="Barry K.W."/>
            <person name="Bougher N.L."/>
            <person name="Buchanan P."/>
            <person name="Buyck B."/>
            <person name="Bense V."/>
            <person name="Catcheside P."/>
            <person name="Chovatia M."/>
            <person name="Cooper J."/>
            <person name="Damon W."/>
            <person name="Desjardin D."/>
            <person name="Finy P."/>
            <person name="Geml J."/>
            <person name="Haridas S."/>
            <person name="Hughes K."/>
            <person name="Justo A."/>
            <person name="Karasinski D."/>
            <person name="Kautmanova I."/>
            <person name="Kiss B."/>
            <person name="Kocsube S."/>
            <person name="Kotiranta H."/>
            <person name="LaButti K.M."/>
            <person name="Lechner B.E."/>
            <person name="Liimatainen K."/>
            <person name="Lipzen A."/>
            <person name="Lukacs Z."/>
            <person name="Mihaltcheva S."/>
            <person name="Morgado L.N."/>
            <person name="Niskanen T."/>
            <person name="Noordeloos M.E."/>
            <person name="Ohm R.A."/>
            <person name="Ortiz-Santana B."/>
            <person name="Ovrebo C."/>
            <person name="Racz N."/>
            <person name="Riley R."/>
            <person name="Savchenko A."/>
            <person name="Shiryaev A."/>
            <person name="Soop K."/>
            <person name="Spirin V."/>
            <person name="Szebenyi C."/>
            <person name="Tomsovsky M."/>
            <person name="Tulloss R.E."/>
            <person name="Uehling J."/>
            <person name="Grigoriev I.V."/>
            <person name="Vagvolgyi C."/>
            <person name="Papp T."/>
            <person name="Martin F.M."/>
            <person name="Miettinen O."/>
            <person name="Hibbett D.S."/>
            <person name="Nagy L.G."/>
        </authorList>
    </citation>
    <scope>NUCLEOTIDE SEQUENCE [LARGE SCALE GENOMIC DNA]</scope>
    <source>
        <strain evidence="3 4">CBS 166.37</strain>
    </source>
</reference>
<feature type="compositionally biased region" description="Polar residues" evidence="1">
    <location>
        <begin position="255"/>
        <end position="267"/>
    </location>
</feature>
<dbReference type="STRING" id="68775.A0A5C3LG69"/>
<feature type="compositionally biased region" description="Basic and acidic residues" evidence="1">
    <location>
        <begin position="871"/>
        <end position="880"/>
    </location>
</feature>
<feature type="compositionally biased region" description="Low complexity" evidence="1">
    <location>
        <begin position="1059"/>
        <end position="1105"/>
    </location>
</feature>
<evidence type="ECO:0000256" key="1">
    <source>
        <dbReference type="SAM" id="MobiDB-lite"/>
    </source>
</evidence>
<dbReference type="PROSITE" id="PS51159">
    <property type="entry name" value="CBM21"/>
    <property type="match status" value="1"/>
</dbReference>
<dbReference type="OrthoDB" id="1881at2759"/>
<feature type="compositionally biased region" description="Pro residues" evidence="1">
    <location>
        <begin position="1"/>
        <end position="13"/>
    </location>
</feature>
<protein>
    <recommendedName>
        <fullName evidence="2">CBM21 domain-containing protein</fullName>
    </recommendedName>
</protein>
<feature type="compositionally biased region" description="Low complexity" evidence="1">
    <location>
        <begin position="772"/>
        <end position="786"/>
    </location>
</feature>
<dbReference type="Proteomes" id="UP000308652">
    <property type="component" value="Unassembled WGS sequence"/>
</dbReference>
<dbReference type="InterPro" id="IPR038175">
    <property type="entry name" value="CBM21_dom_sf"/>
</dbReference>
<dbReference type="GO" id="GO:0005979">
    <property type="term" value="P:regulation of glycogen biosynthetic process"/>
    <property type="evidence" value="ECO:0007669"/>
    <property type="project" value="TreeGrafter"/>
</dbReference>
<feature type="compositionally biased region" description="Polar residues" evidence="1">
    <location>
        <begin position="1025"/>
        <end position="1041"/>
    </location>
</feature>
<dbReference type="PANTHER" id="PTHR12307">
    <property type="entry name" value="PROTEIN PHOSPHATASE 1 REGULATORY SUBUNIT"/>
    <property type="match status" value="1"/>
</dbReference>
<feature type="compositionally biased region" description="Basic residues" evidence="1">
    <location>
        <begin position="17"/>
        <end position="26"/>
    </location>
</feature>
<name>A0A5C3LG69_9AGAR</name>
<dbReference type="PANTHER" id="PTHR12307:SF36">
    <property type="entry name" value="GLYCOGEN-BINDING SUBUNIT 76A"/>
    <property type="match status" value="1"/>
</dbReference>
<dbReference type="EMBL" id="ML213686">
    <property type="protein sequence ID" value="TFK32114.1"/>
    <property type="molecule type" value="Genomic_DNA"/>
</dbReference>
<dbReference type="InterPro" id="IPR005036">
    <property type="entry name" value="CBM21_dom"/>
</dbReference>
<dbReference type="GO" id="GO:2001069">
    <property type="term" value="F:glycogen binding"/>
    <property type="evidence" value="ECO:0007669"/>
    <property type="project" value="TreeGrafter"/>
</dbReference>
<feature type="compositionally biased region" description="Low complexity" evidence="1">
    <location>
        <begin position="731"/>
        <end position="752"/>
    </location>
</feature>
<dbReference type="InterPro" id="IPR050782">
    <property type="entry name" value="PP1_regulatory_subunit_3"/>
</dbReference>
<feature type="domain" description="CBM21" evidence="2">
    <location>
        <begin position="474"/>
        <end position="636"/>
    </location>
</feature>
<feature type="region of interest" description="Disordered" evidence="1">
    <location>
        <begin position="855"/>
        <end position="1114"/>
    </location>
</feature>
<dbReference type="AlphaFoldDB" id="A0A5C3LG69"/>
<feature type="compositionally biased region" description="Low complexity" evidence="1">
    <location>
        <begin position="855"/>
        <end position="868"/>
    </location>
</feature>
<feature type="compositionally biased region" description="Low complexity" evidence="1">
    <location>
        <begin position="972"/>
        <end position="990"/>
    </location>
</feature>
<dbReference type="Pfam" id="PF03370">
    <property type="entry name" value="CBM_21"/>
    <property type="match status" value="1"/>
</dbReference>
<evidence type="ECO:0000313" key="3">
    <source>
        <dbReference type="EMBL" id="TFK32114.1"/>
    </source>
</evidence>
<feature type="compositionally biased region" description="Basic and acidic residues" evidence="1">
    <location>
        <begin position="937"/>
        <end position="948"/>
    </location>
</feature>
<feature type="compositionally biased region" description="Basic and acidic residues" evidence="1">
    <location>
        <begin position="909"/>
        <end position="929"/>
    </location>
</feature>
<sequence length="1141" mass="117593">MPYSTPAPAPAPLPVHSHGRPGHRRSYSSAHFAHSPANSHGSHSTPAVFSNERGPGAFAPLGGLPRRRSSAAVPSSGNSNSSSSSSSNSSSSVALNNSAVADTPTTTVPGKPILTPAGPKFHFRTDDSDDSSDEQVPSTTDEHDEPAAPVKMKLKPNTNFQLEINTSAPPSPSIANGIAAFRLGGANDEDAPPSPPALMRTSPTPTVSGGAVPFPRSSPLSPLPTAQGGSVPFPMSRSASSGPQSPLPRPGLTSPRPSFSRTASSPILLSNGKPLKSSLKSSSSSPNIPFPPQSLVPSLHQGGLHTHHLRARSAPSTPHIARARSTSDSPLHTSSIPHSPTDENGEEEEYPHSDEHPYTPMPKNVHFPSQDKELQTVKWFNRSAKPASLSKPPGEPETETETEGEGGFGGSLAGAGGSKWGAGGYIRGSAYPFPRFSAAGASGMVGGAQGTAQGAGAGKKFELDQERTSAIPARNPPQYANVHLESLDFSLVPSSSTQGQGPLALTGTLLVRNLAYEKHVAVRFTLDDWQTTSEVSAHHVISLPCLPASFPSTSLPGSHAHNTSGDLAGDLADAAGRAQEASHPAWDRFSFNIKLEDYRPSLLTRTMWLVARYTSGSGGGQQEWWDNNKGGNYRVGFKEGVVVKEEAGKRKVAISAPPAYAPPSAPAMGYSISSPPTVSGGGAHPYHHSYPTTSTSSFTAGATPTSSQGANSAFAQTTLSRLKKLNLRNYAAPSTSPTAPPSLSTSTPPSTTNGSQGSSPATSPLHTPTDHMPLSPTSTTTQPMPMGLVNGYPASLGMGFMNMNGMGGEAGMSSSPPFSSMGMRAGSPSLGSPVAAGVPAAVRGGQGAVYWPWGSSTASSSSNVSTPTGEAKVDNAKQDEGEGVTTPTQEIVSSLVSSSSSSTPAQEAQENKDAKPSDKDTASKGEQPKHLKLIVPTDHKEDVSDKKPAVAVPASLLLDIKEKSTSSPPRSPVKSTIGGSSSSSRNSSFESLDDGRVRLGNGLRRQGGTESPLRRSVLGLGLEFSPSQGSHSNGYSSTSPARSPRISPVHSNRTTPSGSPANSARSSPLASPSLSSSTLAPPSLLPHSNLSASTTPSGSPAPSTPNGEEVKDPDALYQAFVRQWCFAQGPGPAVGPGVVVG</sequence>
<evidence type="ECO:0000259" key="2">
    <source>
        <dbReference type="PROSITE" id="PS51159"/>
    </source>
</evidence>
<feature type="region of interest" description="Disordered" evidence="1">
    <location>
        <begin position="1"/>
        <end position="367"/>
    </location>
</feature>
<feature type="compositionally biased region" description="Polar residues" evidence="1">
    <location>
        <begin position="753"/>
        <end position="766"/>
    </location>
</feature>
<feature type="compositionally biased region" description="Polar residues" evidence="1">
    <location>
        <begin position="1049"/>
        <end position="1058"/>
    </location>
</feature>
<organism evidence="3 4">
    <name type="scientific">Crucibulum laeve</name>
    <dbReference type="NCBI Taxonomy" id="68775"/>
    <lineage>
        <taxon>Eukaryota</taxon>
        <taxon>Fungi</taxon>
        <taxon>Dikarya</taxon>
        <taxon>Basidiomycota</taxon>
        <taxon>Agaricomycotina</taxon>
        <taxon>Agaricomycetes</taxon>
        <taxon>Agaricomycetidae</taxon>
        <taxon>Agaricales</taxon>
        <taxon>Agaricineae</taxon>
        <taxon>Nidulariaceae</taxon>
        <taxon>Crucibulum</taxon>
    </lineage>
</organism>
<feature type="compositionally biased region" description="Low complexity" evidence="1">
    <location>
        <begin position="54"/>
        <end position="101"/>
    </location>
</feature>
<feature type="compositionally biased region" description="Polar residues" evidence="1">
    <location>
        <begin position="324"/>
        <end position="338"/>
    </location>
</feature>
<feature type="region of interest" description="Disordered" evidence="1">
    <location>
        <begin position="383"/>
        <end position="413"/>
    </location>
</feature>
<feature type="compositionally biased region" description="Low complexity" evidence="1">
    <location>
        <begin position="268"/>
        <end position="287"/>
    </location>
</feature>
<dbReference type="GO" id="GO:0008157">
    <property type="term" value="F:protein phosphatase 1 binding"/>
    <property type="evidence" value="ECO:0007669"/>
    <property type="project" value="TreeGrafter"/>
</dbReference>
<feature type="region of interest" description="Disordered" evidence="1">
    <location>
        <begin position="731"/>
        <end position="787"/>
    </location>
</feature>
<feature type="compositionally biased region" description="Low complexity" evidence="1">
    <location>
        <begin position="892"/>
        <end position="902"/>
    </location>
</feature>
<dbReference type="Gene3D" id="2.60.40.2440">
    <property type="entry name" value="Carbohydrate binding type-21 domain"/>
    <property type="match status" value="1"/>
</dbReference>
<evidence type="ECO:0000313" key="4">
    <source>
        <dbReference type="Proteomes" id="UP000308652"/>
    </source>
</evidence>
<accession>A0A5C3LG69</accession>
<gene>
    <name evidence="3" type="ORF">BDQ12DRAFT_728944</name>
</gene>
<keyword evidence="4" id="KW-1185">Reference proteome</keyword>
<feature type="compositionally biased region" description="Polar residues" evidence="1">
    <location>
        <begin position="156"/>
        <end position="168"/>
    </location>
</feature>